<keyword evidence="7" id="KW-1185">Reference proteome</keyword>
<evidence type="ECO:0000313" key="7">
    <source>
        <dbReference type="Proteomes" id="UP000010866"/>
    </source>
</evidence>
<comment type="subcellular location">
    <subcellularLocation>
        <location evidence="1">Membrane</location>
        <topology evidence="1">Multi-pass membrane protein</topology>
    </subcellularLocation>
</comment>
<organism evidence="6 7">
    <name type="scientific">Methanomethylovorans hollandica (strain DSM 15978 / NBRC 107637 / DMS1)</name>
    <dbReference type="NCBI Taxonomy" id="867904"/>
    <lineage>
        <taxon>Archaea</taxon>
        <taxon>Methanobacteriati</taxon>
        <taxon>Methanobacteriota</taxon>
        <taxon>Stenosarchaea group</taxon>
        <taxon>Methanomicrobia</taxon>
        <taxon>Methanosarcinales</taxon>
        <taxon>Methanosarcinaceae</taxon>
        <taxon>Methanomethylovorans</taxon>
    </lineage>
</organism>
<accession>L0KXQ6</accession>
<evidence type="ECO:0000256" key="2">
    <source>
        <dbReference type="ARBA" id="ARBA00022692"/>
    </source>
</evidence>
<dbReference type="AlphaFoldDB" id="L0KXQ6"/>
<dbReference type="Pfam" id="PF01758">
    <property type="entry name" value="SBF"/>
    <property type="match status" value="1"/>
</dbReference>
<evidence type="ECO:0000313" key="6">
    <source>
        <dbReference type="EMBL" id="AGB49891.1"/>
    </source>
</evidence>
<dbReference type="PANTHER" id="PTHR10361">
    <property type="entry name" value="SODIUM-BILE ACID COTRANSPORTER"/>
    <property type="match status" value="1"/>
</dbReference>
<evidence type="ECO:0000256" key="5">
    <source>
        <dbReference type="SAM" id="Phobius"/>
    </source>
</evidence>
<dbReference type="Proteomes" id="UP000010866">
    <property type="component" value="Chromosome"/>
</dbReference>
<feature type="transmembrane region" description="Helical" evidence="5">
    <location>
        <begin position="156"/>
        <end position="180"/>
    </location>
</feature>
<feature type="transmembrane region" description="Helical" evidence="5">
    <location>
        <begin position="212"/>
        <end position="232"/>
    </location>
</feature>
<feature type="transmembrane region" description="Helical" evidence="5">
    <location>
        <begin position="92"/>
        <end position="114"/>
    </location>
</feature>
<dbReference type="EMBL" id="CP003362">
    <property type="protein sequence ID" value="AGB49891.1"/>
    <property type="molecule type" value="Genomic_DNA"/>
</dbReference>
<evidence type="ECO:0000256" key="3">
    <source>
        <dbReference type="ARBA" id="ARBA00022989"/>
    </source>
</evidence>
<dbReference type="GeneID" id="14406215"/>
<evidence type="ECO:0000256" key="1">
    <source>
        <dbReference type="ARBA" id="ARBA00004141"/>
    </source>
</evidence>
<dbReference type="PANTHER" id="PTHR10361:SF28">
    <property type="entry name" value="P3 PROTEIN-RELATED"/>
    <property type="match status" value="1"/>
</dbReference>
<sequence length="304" mass="32583" precursor="true">MLQKFTSLFPIWAIILSAVALLHPGTFLPYNKAIPFLLGLVMFGMGMTLTLRDFLLVFKRPKVVIIGTVLQYTLMPLAGFSIARTLDLSPELTAGVVLLGCCPGGTASNVICYLAKGDVALSIVLTSVSTLISFIMTPLLTWIYMGQTIEVDTYGMLISILQIVIVPVVLGIAINSLLGVRIRNIRHFFPALSIATIVFIISIIMATNRETVISAGILVTTAVIVHNLLGLASGYGLSRLMGLSEIEARTIGIEVGMQNSGLSVALAIKHFTAAAALPGALFSIWHNISGSFAASYWAERNISE</sequence>
<dbReference type="KEGG" id="mhz:Metho_1702"/>
<gene>
    <name evidence="6" type="ordered locus">Metho_1702</name>
</gene>
<reference evidence="7" key="1">
    <citation type="submission" date="2012-02" db="EMBL/GenBank/DDBJ databases">
        <title>Complete sequence of chromosome of Methanomethylovorans hollandica DSM 15978.</title>
        <authorList>
            <person name="Lucas S."/>
            <person name="Copeland A."/>
            <person name="Lapidus A."/>
            <person name="Glavina del Rio T."/>
            <person name="Dalin E."/>
            <person name="Tice H."/>
            <person name="Bruce D."/>
            <person name="Goodwin L."/>
            <person name="Pitluck S."/>
            <person name="Peters L."/>
            <person name="Mikhailova N."/>
            <person name="Held B."/>
            <person name="Kyrpides N."/>
            <person name="Mavromatis K."/>
            <person name="Ivanova N."/>
            <person name="Brettin T."/>
            <person name="Detter J.C."/>
            <person name="Han C."/>
            <person name="Larimer F."/>
            <person name="Land M."/>
            <person name="Hauser L."/>
            <person name="Markowitz V."/>
            <person name="Cheng J.-F."/>
            <person name="Hugenholtz P."/>
            <person name="Woyke T."/>
            <person name="Wu D."/>
            <person name="Spring S."/>
            <person name="Schroeder M."/>
            <person name="Brambilla E."/>
            <person name="Klenk H.-P."/>
            <person name="Eisen J.A."/>
        </authorList>
    </citation>
    <scope>NUCLEOTIDE SEQUENCE [LARGE SCALE GENOMIC DNA]</scope>
    <source>
        <strain evidence="7">DSM 15978 / NBRC 107637 / DMS1</strain>
    </source>
</reference>
<feature type="transmembrane region" description="Helical" evidence="5">
    <location>
        <begin position="121"/>
        <end position="144"/>
    </location>
</feature>
<dbReference type="InterPro" id="IPR004710">
    <property type="entry name" value="Bilac:Na_transpt"/>
</dbReference>
<feature type="transmembrane region" description="Helical" evidence="5">
    <location>
        <begin position="63"/>
        <end position="86"/>
    </location>
</feature>
<dbReference type="InterPro" id="IPR002657">
    <property type="entry name" value="BilAc:Na_symport/Acr3"/>
</dbReference>
<dbReference type="RefSeq" id="WP_015325056.1">
    <property type="nucleotide sequence ID" value="NC_019977.1"/>
</dbReference>
<dbReference type="Gene3D" id="1.20.1530.20">
    <property type="match status" value="1"/>
</dbReference>
<keyword evidence="2 5" id="KW-0812">Transmembrane</keyword>
<dbReference type="GO" id="GO:0016020">
    <property type="term" value="C:membrane"/>
    <property type="evidence" value="ECO:0007669"/>
    <property type="project" value="UniProtKB-SubCell"/>
</dbReference>
<keyword evidence="3 5" id="KW-1133">Transmembrane helix</keyword>
<keyword evidence="4 5" id="KW-0472">Membrane</keyword>
<dbReference type="STRING" id="867904.Metho_1702"/>
<name>L0KXQ6_METHD</name>
<dbReference type="OrthoDB" id="77768at2157"/>
<feature type="transmembrane region" description="Helical" evidence="5">
    <location>
        <begin position="33"/>
        <end position="51"/>
    </location>
</feature>
<protein>
    <submittedName>
        <fullName evidence="6">Putative Na+-dependent transporter</fullName>
    </submittedName>
</protein>
<feature type="transmembrane region" description="Helical" evidence="5">
    <location>
        <begin position="187"/>
        <end position="206"/>
    </location>
</feature>
<evidence type="ECO:0000256" key="4">
    <source>
        <dbReference type="ARBA" id="ARBA00023136"/>
    </source>
</evidence>
<dbReference type="InterPro" id="IPR038770">
    <property type="entry name" value="Na+/solute_symporter_sf"/>
</dbReference>
<feature type="transmembrane region" description="Helical" evidence="5">
    <location>
        <begin position="7"/>
        <end position="27"/>
    </location>
</feature>
<dbReference type="HOGENOM" id="CLU_034788_1_1_2"/>
<proteinExistence type="predicted"/>